<name>A0A9D1VQW4_9BACT</name>
<evidence type="ECO:0000313" key="9">
    <source>
        <dbReference type="Proteomes" id="UP000824246"/>
    </source>
</evidence>
<keyword evidence="2 6" id="KW-0479">Metal-binding</keyword>
<dbReference type="InterPro" id="IPR012001">
    <property type="entry name" value="Thiamin_PyroP_enz_TPP-bd_dom"/>
</dbReference>
<evidence type="ECO:0000256" key="2">
    <source>
        <dbReference type="ARBA" id="ARBA00022723"/>
    </source>
</evidence>
<reference evidence="8" key="2">
    <citation type="submission" date="2021-04" db="EMBL/GenBank/DDBJ databases">
        <authorList>
            <person name="Gilroy R."/>
        </authorList>
    </citation>
    <scope>NUCLEOTIDE SEQUENCE</scope>
    <source>
        <strain evidence="8">ChiHjej12B11-16260</strain>
    </source>
</reference>
<dbReference type="EC" id="2.2.1.9" evidence="6"/>
<evidence type="ECO:0000256" key="6">
    <source>
        <dbReference type="HAMAP-Rule" id="MF_01659"/>
    </source>
</evidence>
<proteinExistence type="inferred from homology"/>
<dbReference type="Gene3D" id="3.40.50.970">
    <property type="match status" value="2"/>
</dbReference>
<dbReference type="Proteomes" id="UP000824246">
    <property type="component" value="Unassembled WGS sequence"/>
</dbReference>
<protein>
    <recommendedName>
        <fullName evidence="6">2-succinyl-5-enolpyruvyl-6-hydroxy-3-cyclohexene-1-carboxylate synthase</fullName>
        <shortName evidence="6">SEPHCHC synthase</shortName>
        <ecNumber evidence="6">2.2.1.9</ecNumber>
    </recommendedName>
    <alternativeName>
        <fullName evidence="6">Menaquinone biosynthesis protein MenD</fullName>
    </alternativeName>
</protein>
<dbReference type="CDD" id="cd07037">
    <property type="entry name" value="TPP_PYR_MenD"/>
    <property type="match status" value="1"/>
</dbReference>
<dbReference type="GO" id="GO:0070204">
    <property type="term" value="F:2-succinyl-5-enolpyruvyl-6-hydroxy-3-cyclohexene-1-carboxylic-acid synthase activity"/>
    <property type="evidence" value="ECO:0007669"/>
    <property type="project" value="UniProtKB-UniRule"/>
</dbReference>
<comment type="pathway">
    <text evidence="6">Quinol/quinone metabolism; 1,4-dihydroxy-2-naphthoate biosynthesis; 1,4-dihydroxy-2-naphthoate from chorismate: step 2/7.</text>
</comment>
<dbReference type="SUPFAM" id="SSF52518">
    <property type="entry name" value="Thiamin diphosphate-binding fold (THDP-binding)"/>
    <property type="match status" value="2"/>
</dbReference>
<reference evidence="8" key="1">
    <citation type="journal article" date="2021" name="PeerJ">
        <title>Extensive microbial diversity within the chicken gut microbiome revealed by metagenomics and culture.</title>
        <authorList>
            <person name="Gilroy R."/>
            <person name="Ravi A."/>
            <person name="Getino M."/>
            <person name="Pursley I."/>
            <person name="Horton D.L."/>
            <person name="Alikhan N.F."/>
            <person name="Baker D."/>
            <person name="Gharbi K."/>
            <person name="Hall N."/>
            <person name="Watson M."/>
            <person name="Adriaenssens E.M."/>
            <person name="Foster-Nyarko E."/>
            <person name="Jarju S."/>
            <person name="Secka A."/>
            <person name="Antonio M."/>
            <person name="Oren A."/>
            <person name="Chaudhuri R.R."/>
            <person name="La Ragione R."/>
            <person name="Hildebrand F."/>
            <person name="Pallen M.J."/>
        </authorList>
    </citation>
    <scope>NUCLEOTIDE SEQUENCE</scope>
    <source>
        <strain evidence="8">ChiHjej12B11-16260</strain>
    </source>
</reference>
<keyword evidence="5 6" id="KW-0464">Manganese</keyword>
<dbReference type="Pfam" id="PF02776">
    <property type="entry name" value="TPP_enzyme_N"/>
    <property type="match status" value="1"/>
</dbReference>
<dbReference type="GO" id="GO:0030145">
    <property type="term" value="F:manganese ion binding"/>
    <property type="evidence" value="ECO:0007669"/>
    <property type="project" value="UniProtKB-UniRule"/>
</dbReference>
<comment type="catalytic activity">
    <reaction evidence="6">
        <text>isochorismate + 2-oxoglutarate + H(+) = 5-enolpyruvoyl-6-hydroxy-2-succinyl-cyclohex-3-ene-1-carboxylate + CO2</text>
        <dbReference type="Rhea" id="RHEA:25593"/>
        <dbReference type="ChEBI" id="CHEBI:15378"/>
        <dbReference type="ChEBI" id="CHEBI:16526"/>
        <dbReference type="ChEBI" id="CHEBI:16810"/>
        <dbReference type="ChEBI" id="CHEBI:29780"/>
        <dbReference type="ChEBI" id="CHEBI:58818"/>
        <dbReference type="EC" id="2.2.1.9"/>
    </reaction>
</comment>
<dbReference type="EMBL" id="DXFB01000089">
    <property type="protein sequence ID" value="HIX45244.1"/>
    <property type="molecule type" value="Genomic_DNA"/>
</dbReference>
<keyword evidence="4 6" id="KW-0786">Thiamine pyrophosphate</keyword>
<evidence type="ECO:0000256" key="4">
    <source>
        <dbReference type="ARBA" id="ARBA00023052"/>
    </source>
</evidence>
<dbReference type="GO" id="GO:0009234">
    <property type="term" value="P:menaquinone biosynthetic process"/>
    <property type="evidence" value="ECO:0007669"/>
    <property type="project" value="UniProtKB-UniRule"/>
</dbReference>
<dbReference type="NCBIfam" id="TIGR00173">
    <property type="entry name" value="menD"/>
    <property type="match status" value="1"/>
</dbReference>
<keyword evidence="1 6" id="KW-0808">Transferase</keyword>
<evidence type="ECO:0000313" key="8">
    <source>
        <dbReference type="EMBL" id="HIX45244.1"/>
    </source>
</evidence>
<dbReference type="Gene3D" id="3.40.50.1220">
    <property type="entry name" value="TPP-binding domain"/>
    <property type="match status" value="1"/>
</dbReference>
<evidence type="ECO:0000256" key="5">
    <source>
        <dbReference type="ARBA" id="ARBA00023211"/>
    </source>
</evidence>
<comment type="similarity">
    <text evidence="6">Belongs to the TPP enzyme family. MenD subfamily.</text>
</comment>
<comment type="pathway">
    <text evidence="6">Quinol/quinone metabolism; menaquinone biosynthesis.</text>
</comment>
<sequence length="560" mass="60784">METTNNEICRALAELSVAQGVRHAVLSPGSRNAPLLVAFARETAISHYVVIDERVAAFMAVGMAARLQEPVVLVCTSGTALLNYAPAVAEAYYRHVPLIVISADRPDEWIDQDDSQTIRQRGIFAPFVKSSYHLPVDAGDELNMWYATRMINEAMLAAGASTPGPVHINVPLREPLCGTAGYTPGKYRKMQMMRPARQLAAADLSALTTEFARHDKIMVFASLASPSADFQAALSRLAALSQVIVLTESVANVHDAQFIPTVDRVLTVIDNSEKPGYAPSLLITVGGAPISRMAKVFLRRYAPAVHWRIGGEQHIIDTMQSLTCQIDADPAWLLEQLAQSPSCDSGYAALWKTREAEAGHLHDNFVQAAPWCALKAFSILLPSLPEGVSLHLSNGTSVRYAQLFDTPQVARTYSNRGVSGIDGSTSTALGSACVDEGTTLLITGDMSFAYDAGGLATGYAMPRFKIVVLCNGGGGIFRFIKGPSDLPELEECFEVKRRIPVEGYAALHGFRFFKAASTEELREVLPHFWAEEKQPALLAIETDGVTDAAVLRAYMRRARS</sequence>
<dbReference type="GO" id="GO:0000287">
    <property type="term" value="F:magnesium ion binding"/>
    <property type="evidence" value="ECO:0007669"/>
    <property type="project" value="UniProtKB-UniRule"/>
</dbReference>
<dbReference type="InterPro" id="IPR004433">
    <property type="entry name" value="MenaQ_synth_MenD"/>
</dbReference>
<dbReference type="HAMAP" id="MF_01659">
    <property type="entry name" value="MenD"/>
    <property type="match status" value="1"/>
</dbReference>
<keyword evidence="3 6" id="KW-0460">Magnesium</keyword>
<evidence type="ECO:0000256" key="1">
    <source>
        <dbReference type="ARBA" id="ARBA00022679"/>
    </source>
</evidence>
<comment type="cofactor">
    <cofactor evidence="6">
        <name>thiamine diphosphate</name>
        <dbReference type="ChEBI" id="CHEBI:58937"/>
    </cofactor>
    <text evidence="6">Binds 1 thiamine pyrophosphate per subunit.</text>
</comment>
<comment type="function">
    <text evidence="6">Catalyzes the thiamine diphosphate-dependent decarboxylation of 2-oxoglutarate and the subsequent addition of the resulting succinic semialdehyde-thiamine pyrophosphate anion to isochorismate to yield 2-succinyl-5-enolpyruvyl-6-hydroxy-3-cyclohexene-1-carboxylate (SEPHCHC).</text>
</comment>
<dbReference type="AlphaFoldDB" id="A0A9D1VQW4"/>
<gene>
    <name evidence="6 8" type="primary">menD</name>
    <name evidence="8" type="ORF">H9982_03390</name>
</gene>
<evidence type="ECO:0000259" key="7">
    <source>
        <dbReference type="Pfam" id="PF02776"/>
    </source>
</evidence>
<dbReference type="PANTHER" id="PTHR42916:SF1">
    <property type="entry name" value="PROTEIN PHYLLO, CHLOROPLASTIC"/>
    <property type="match status" value="1"/>
</dbReference>
<accession>A0A9D1VQW4</accession>
<dbReference type="GO" id="GO:0030976">
    <property type="term" value="F:thiamine pyrophosphate binding"/>
    <property type="evidence" value="ECO:0007669"/>
    <property type="project" value="UniProtKB-UniRule"/>
</dbReference>
<evidence type="ECO:0000256" key="3">
    <source>
        <dbReference type="ARBA" id="ARBA00022842"/>
    </source>
</evidence>
<dbReference type="PANTHER" id="PTHR42916">
    <property type="entry name" value="2-SUCCINYL-5-ENOLPYRUVYL-6-HYDROXY-3-CYCLOHEXENE-1-CARBOXYLATE SYNTHASE"/>
    <property type="match status" value="1"/>
</dbReference>
<comment type="subunit">
    <text evidence="6">Homodimer.</text>
</comment>
<organism evidence="8 9">
    <name type="scientific">Candidatus Barnesiella excrementipullorum</name>
    <dbReference type="NCBI Taxonomy" id="2838479"/>
    <lineage>
        <taxon>Bacteria</taxon>
        <taxon>Pseudomonadati</taxon>
        <taxon>Bacteroidota</taxon>
        <taxon>Bacteroidia</taxon>
        <taxon>Bacteroidales</taxon>
        <taxon>Barnesiellaceae</taxon>
        <taxon>Barnesiella</taxon>
    </lineage>
</organism>
<comment type="cofactor">
    <cofactor evidence="6">
        <name>Mg(2+)</name>
        <dbReference type="ChEBI" id="CHEBI:18420"/>
    </cofactor>
    <cofactor evidence="6">
        <name>Mn(2+)</name>
        <dbReference type="ChEBI" id="CHEBI:29035"/>
    </cofactor>
</comment>
<keyword evidence="6" id="KW-0474">Menaquinone biosynthesis</keyword>
<dbReference type="InterPro" id="IPR029061">
    <property type="entry name" value="THDP-binding"/>
</dbReference>
<dbReference type="PIRSF" id="PIRSF004983">
    <property type="entry name" value="MenD"/>
    <property type="match status" value="1"/>
</dbReference>
<feature type="domain" description="Thiamine pyrophosphate enzyme N-terminal TPP-binding" evidence="7">
    <location>
        <begin position="10"/>
        <end position="118"/>
    </location>
</feature>
<comment type="caution">
    <text evidence="8">The sequence shown here is derived from an EMBL/GenBank/DDBJ whole genome shotgun (WGS) entry which is preliminary data.</text>
</comment>